<dbReference type="KEGG" id="dpx:DAPPUDRAFT_238327"/>
<dbReference type="InParanoid" id="E9G650"/>
<protein>
    <submittedName>
        <fullName evidence="1">Uncharacterized protein</fullName>
    </submittedName>
</protein>
<dbReference type="EMBL" id="GL732533">
    <property type="protein sequence ID" value="EFX85054.1"/>
    <property type="molecule type" value="Genomic_DNA"/>
</dbReference>
<keyword evidence="2" id="KW-1185">Reference proteome</keyword>
<dbReference type="HOGENOM" id="CLU_2656953_0_0_1"/>
<evidence type="ECO:0000313" key="2">
    <source>
        <dbReference type="Proteomes" id="UP000000305"/>
    </source>
</evidence>
<organism evidence="1 2">
    <name type="scientific">Daphnia pulex</name>
    <name type="common">Water flea</name>
    <dbReference type="NCBI Taxonomy" id="6669"/>
    <lineage>
        <taxon>Eukaryota</taxon>
        <taxon>Metazoa</taxon>
        <taxon>Ecdysozoa</taxon>
        <taxon>Arthropoda</taxon>
        <taxon>Crustacea</taxon>
        <taxon>Branchiopoda</taxon>
        <taxon>Diplostraca</taxon>
        <taxon>Cladocera</taxon>
        <taxon>Anomopoda</taxon>
        <taxon>Daphniidae</taxon>
        <taxon>Daphnia</taxon>
    </lineage>
</organism>
<dbReference type="Proteomes" id="UP000000305">
    <property type="component" value="Unassembled WGS sequence"/>
</dbReference>
<sequence>MNAGQVWSGTGTRKNTGEMMDDVVCGIRIPDHGAKFADGIQEQTNIDSFGVTFEVKSFSQSLVEASDRLFVERFTS</sequence>
<evidence type="ECO:0000313" key="1">
    <source>
        <dbReference type="EMBL" id="EFX85054.1"/>
    </source>
</evidence>
<proteinExistence type="predicted"/>
<reference evidence="1 2" key="1">
    <citation type="journal article" date="2011" name="Science">
        <title>The ecoresponsive genome of Daphnia pulex.</title>
        <authorList>
            <person name="Colbourne J.K."/>
            <person name="Pfrender M.E."/>
            <person name="Gilbert D."/>
            <person name="Thomas W.K."/>
            <person name="Tucker A."/>
            <person name="Oakley T.H."/>
            <person name="Tokishita S."/>
            <person name="Aerts A."/>
            <person name="Arnold G.J."/>
            <person name="Basu M.K."/>
            <person name="Bauer D.J."/>
            <person name="Caceres C.E."/>
            <person name="Carmel L."/>
            <person name="Casola C."/>
            <person name="Choi J.H."/>
            <person name="Detter J.C."/>
            <person name="Dong Q."/>
            <person name="Dusheyko S."/>
            <person name="Eads B.D."/>
            <person name="Frohlich T."/>
            <person name="Geiler-Samerotte K.A."/>
            <person name="Gerlach D."/>
            <person name="Hatcher P."/>
            <person name="Jogdeo S."/>
            <person name="Krijgsveld J."/>
            <person name="Kriventseva E.V."/>
            <person name="Kultz D."/>
            <person name="Laforsch C."/>
            <person name="Lindquist E."/>
            <person name="Lopez J."/>
            <person name="Manak J.R."/>
            <person name="Muller J."/>
            <person name="Pangilinan J."/>
            <person name="Patwardhan R.P."/>
            <person name="Pitluck S."/>
            <person name="Pritham E.J."/>
            <person name="Rechtsteiner A."/>
            <person name="Rho M."/>
            <person name="Rogozin I.B."/>
            <person name="Sakarya O."/>
            <person name="Salamov A."/>
            <person name="Schaack S."/>
            <person name="Shapiro H."/>
            <person name="Shiga Y."/>
            <person name="Skalitzky C."/>
            <person name="Smith Z."/>
            <person name="Souvorov A."/>
            <person name="Sung W."/>
            <person name="Tang Z."/>
            <person name="Tsuchiya D."/>
            <person name="Tu H."/>
            <person name="Vos H."/>
            <person name="Wang M."/>
            <person name="Wolf Y.I."/>
            <person name="Yamagata H."/>
            <person name="Yamada T."/>
            <person name="Ye Y."/>
            <person name="Shaw J.R."/>
            <person name="Andrews J."/>
            <person name="Crease T.J."/>
            <person name="Tang H."/>
            <person name="Lucas S.M."/>
            <person name="Robertson H.M."/>
            <person name="Bork P."/>
            <person name="Koonin E.V."/>
            <person name="Zdobnov E.M."/>
            <person name="Grigoriev I.V."/>
            <person name="Lynch M."/>
            <person name="Boore J.L."/>
        </authorList>
    </citation>
    <scope>NUCLEOTIDE SEQUENCE [LARGE SCALE GENOMIC DNA]</scope>
</reference>
<accession>E9G650</accession>
<name>E9G650_DAPPU</name>
<gene>
    <name evidence="1" type="ORF">DAPPUDRAFT_238327</name>
</gene>
<dbReference type="AlphaFoldDB" id="E9G650"/>